<accession>A0A8H4II22</accession>
<name>A0A8H4II22_9PEZI</name>
<evidence type="ECO:0000313" key="6">
    <source>
        <dbReference type="Proteomes" id="UP000572817"/>
    </source>
</evidence>
<dbReference type="SUPFAM" id="SSF47473">
    <property type="entry name" value="EF-hand"/>
    <property type="match status" value="1"/>
</dbReference>
<dbReference type="EMBL" id="WWBZ02000073">
    <property type="protein sequence ID" value="KAF4301700.1"/>
    <property type="molecule type" value="Genomic_DNA"/>
</dbReference>
<feature type="compositionally biased region" description="Pro residues" evidence="2">
    <location>
        <begin position="165"/>
        <end position="174"/>
    </location>
</feature>
<dbReference type="OrthoDB" id="429467at2759"/>
<dbReference type="AlphaFoldDB" id="A0A8H4II22"/>
<dbReference type="InterPro" id="IPR050403">
    <property type="entry name" value="Myosin_RLC"/>
</dbReference>
<feature type="compositionally biased region" description="Polar residues" evidence="2">
    <location>
        <begin position="94"/>
        <end position="105"/>
    </location>
</feature>
<dbReference type="InterPro" id="IPR011992">
    <property type="entry name" value="EF-hand-dom_pair"/>
</dbReference>
<dbReference type="PANTHER" id="PTHR23049">
    <property type="entry name" value="MYOSIN REGULATORY LIGHT CHAIN 2"/>
    <property type="match status" value="1"/>
</dbReference>
<feature type="compositionally biased region" description="Pro residues" evidence="2">
    <location>
        <begin position="193"/>
        <end position="207"/>
    </location>
</feature>
<dbReference type="InterPro" id="IPR002048">
    <property type="entry name" value="EF_hand_dom"/>
</dbReference>
<reference evidence="4 6" key="1">
    <citation type="submission" date="2020-04" db="EMBL/GenBank/DDBJ databases">
        <title>Genome Assembly and Annotation of Botryosphaeria dothidea sdau 11-99, a Latent Pathogen of Apple Fruit Ring Rot in China.</title>
        <authorList>
            <person name="Yu C."/>
            <person name="Diao Y."/>
            <person name="Lu Q."/>
            <person name="Zhao J."/>
            <person name="Cui S."/>
            <person name="Peng C."/>
            <person name="He B."/>
            <person name="Liu H."/>
        </authorList>
    </citation>
    <scope>NUCLEOTIDE SEQUENCE [LARGE SCALE GENOMIC DNA]</scope>
    <source>
        <strain evidence="6">sdau11-99</strain>
        <strain evidence="4">Sdau11-99</strain>
    </source>
</reference>
<dbReference type="SMART" id="SM00054">
    <property type="entry name" value="EFh"/>
    <property type="match status" value="2"/>
</dbReference>
<proteinExistence type="predicted"/>
<sequence>MHQQLARVIALPLCNSQPPSTGHLRQPSTTAFRAALPFYHTNIMSTAPGPGSPYRPSPLFANSNRASPFRRSGSKLDTQSPSALRGSPTPSPTKPSDNRPTTPSRLSPVKDRESPFRRSTSSLRSNGDAPATNGDESGYGSAAETPDRPSLGSPFLTTRKTTVSPDPPASPTRPPVQRNITSATMTTDTSTVKPPPSPPLTRRPQPAPTTTSIPFRGGSDPLAHIPPALLHNMRESFSVLDRDNKGTISAPDVQEALAQVGLDNGPASITPYFSGQPQSLNLAAYLNMMASLLAPMSREQELLSAFEAFDDQDDGQIDVAELIEALTNTAPEPGQQKLTEREIERVAEGFRGRRALAKNGKGGLGRGDVFRYKEFVGSVCGGGSAKDANGQPTAA</sequence>
<feature type="compositionally biased region" description="Polar residues" evidence="2">
    <location>
        <begin position="155"/>
        <end position="164"/>
    </location>
</feature>
<dbReference type="PROSITE" id="PS50222">
    <property type="entry name" value="EF_HAND_2"/>
    <property type="match status" value="2"/>
</dbReference>
<evidence type="ECO:0000313" key="4">
    <source>
        <dbReference type="EMBL" id="KAF4301700.1"/>
    </source>
</evidence>
<protein>
    <submittedName>
        <fullName evidence="4">Calcium-binding EF-hand</fullName>
    </submittedName>
</protein>
<dbReference type="Gene3D" id="1.10.238.10">
    <property type="entry name" value="EF-hand"/>
    <property type="match status" value="1"/>
</dbReference>
<dbReference type="Proteomes" id="UP000572817">
    <property type="component" value="Unassembled WGS sequence"/>
</dbReference>
<gene>
    <name evidence="5" type="ORF">GTA08_BOTSDO06252</name>
    <name evidence="4" type="ORF">GTA08_BOTSDO10246</name>
</gene>
<evidence type="ECO:0000313" key="5">
    <source>
        <dbReference type="EMBL" id="KAF4305166.1"/>
    </source>
</evidence>
<keyword evidence="6" id="KW-1185">Reference proteome</keyword>
<evidence type="ECO:0000256" key="2">
    <source>
        <dbReference type="SAM" id="MobiDB-lite"/>
    </source>
</evidence>
<feature type="domain" description="EF-hand" evidence="3">
    <location>
        <begin position="297"/>
        <end position="332"/>
    </location>
</feature>
<comment type="caution">
    <text evidence="4">The sequence shown here is derived from an EMBL/GenBank/DDBJ whole genome shotgun (WGS) entry which is preliminary data.</text>
</comment>
<feature type="region of interest" description="Disordered" evidence="2">
    <location>
        <begin position="47"/>
        <end position="226"/>
    </location>
</feature>
<dbReference type="GO" id="GO:0005509">
    <property type="term" value="F:calcium ion binding"/>
    <property type="evidence" value="ECO:0007669"/>
    <property type="project" value="InterPro"/>
</dbReference>
<evidence type="ECO:0000259" key="3">
    <source>
        <dbReference type="PROSITE" id="PS50222"/>
    </source>
</evidence>
<organism evidence="4 6">
    <name type="scientific">Botryosphaeria dothidea</name>
    <dbReference type="NCBI Taxonomy" id="55169"/>
    <lineage>
        <taxon>Eukaryota</taxon>
        <taxon>Fungi</taxon>
        <taxon>Dikarya</taxon>
        <taxon>Ascomycota</taxon>
        <taxon>Pezizomycotina</taxon>
        <taxon>Dothideomycetes</taxon>
        <taxon>Dothideomycetes incertae sedis</taxon>
        <taxon>Botryosphaeriales</taxon>
        <taxon>Botryosphaeriaceae</taxon>
        <taxon>Botryosphaeria</taxon>
    </lineage>
</organism>
<feature type="compositionally biased region" description="Low complexity" evidence="2">
    <location>
        <begin position="181"/>
        <end position="192"/>
    </location>
</feature>
<keyword evidence="1" id="KW-0677">Repeat</keyword>
<feature type="domain" description="EF-hand" evidence="3">
    <location>
        <begin position="228"/>
        <end position="263"/>
    </location>
</feature>
<evidence type="ECO:0000256" key="1">
    <source>
        <dbReference type="ARBA" id="ARBA00022737"/>
    </source>
</evidence>
<dbReference type="EMBL" id="WWBZ02000040">
    <property type="protein sequence ID" value="KAF4305166.1"/>
    <property type="molecule type" value="Genomic_DNA"/>
</dbReference>